<evidence type="ECO:0000313" key="1">
    <source>
        <dbReference type="EMBL" id="MDN7024352.1"/>
    </source>
</evidence>
<comment type="caution">
    <text evidence="1">The sequence shown here is derived from an EMBL/GenBank/DDBJ whole genome shotgun (WGS) entry which is preliminary data.</text>
</comment>
<keyword evidence="2" id="KW-1185">Reference proteome</keyword>
<reference evidence="1" key="1">
    <citation type="submission" date="2019-05" db="EMBL/GenBank/DDBJ databases">
        <title>Methanoculleus sp. FWC-SCC1, a methanogenic archaeon isolated from deep marine cold seep.</title>
        <authorList>
            <person name="Chen Y.-W."/>
            <person name="Chen S.-C."/>
            <person name="Teng N.-H."/>
            <person name="Lai M.-C."/>
        </authorList>
    </citation>
    <scope>NUCLEOTIDE SEQUENCE</scope>
    <source>
        <strain evidence="1">FWC-SCC1</strain>
    </source>
</reference>
<name>A0ABT8M8T5_9EURY</name>
<dbReference type="Proteomes" id="UP001168338">
    <property type="component" value="Unassembled WGS sequence"/>
</dbReference>
<proteinExistence type="predicted"/>
<accession>A0ABT8M8T5</accession>
<sequence length="134" mass="14488">MRQDVDLPGWLMLAILLLIAISGSLQGAPPEATDETDDRTGADSIHALLMGTGRLTIRQPTAVPDVSGGRQYTWNLEMSPCIPLSLEVKLGGGNARLYPGGLNLTDLRVQVVTENVLLRSRPKAGEREAIRTRT</sequence>
<dbReference type="RefSeq" id="WP_301663451.1">
    <property type="nucleotide sequence ID" value="NZ_VCYH01000003.1"/>
</dbReference>
<protein>
    <submittedName>
        <fullName evidence="1">Uncharacterized protein</fullName>
    </submittedName>
</protein>
<organism evidence="1 2">
    <name type="scientific">Methanoculleus frigidifontis</name>
    <dbReference type="NCBI Taxonomy" id="2584085"/>
    <lineage>
        <taxon>Archaea</taxon>
        <taxon>Methanobacteriati</taxon>
        <taxon>Methanobacteriota</taxon>
        <taxon>Stenosarchaea group</taxon>
        <taxon>Methanomicrobia</taxon>
        <taxon>Methanomicrobiales</taxon>
        <taxon>Methanomicrobiaceae</taxon>
        <taxon>Methanoculleus</taxon>
    </lineage>
</organism>
<gene>
    <name evidence="1" type="ORF">FGU65_05510</name>
</gene>
<dbReference type="EMBL" id="VCYH01000003">
    <property type="protein sequence ID" value="MDN7024352.1"/>
    <property type="molecule type" value="Genomic_DNA"/>
</dbReference>
<evidence type="ECO:0000313" key="2">
    <source>
        <dbReference type="Proteomes" id="UP001168338"/>
    </source>
</evidence>